<sequence>MCGSDIFLGILAIFFPPVSVWIKVGICTADSIINLALCCLGYVPGLLHAWYIILKHPEPDYDDPSYEPVPGGPAQGRDVENGGVTYYYVSHQPGQQPPPRGYGTLGSQNPAQPAQAGRQASPKPQHGHAAEGGSSSQSHDDSRPPPTYAEAVKGDHKVQSDA</sequence>
<keyword evidence="2" id="KW-1185">Reference proteome</keyword>
<protein>
    <submittedName>
        <fullName evidence="1">Uncharacterized protein</fullName>
    </submittedName>
</protein>
<evidence type="ECO:0000313" key="1">
    <source>
        <dbReference type="EMBL" id="KAK1139177.1"/>
    </source>
</evidence>
<dbReference type="EMBL" id="JAOPJF010000115">
    <property type="protein sequence ID" value="KAK1139177.1"/>
    <property type="molecule type" value="Genomic_DNA"/>
</dbReference>
<evidence type="ECO:0000313" key="2">
    <source>
        <dbReference type="Proteomes" id="UP001177260"/>
    </source>
</evidence>
<dbReference type="Proteomes" id="UP001177260">
    <property type="component" value="Unassembled WGS sequence"/>
</dbReference>
<gene>
    <name evidence="1" type="ORF">N8T08_001233</name>
</gene>
<reference evidence="1 2" key="1">
    <citation type="journal article" date="2023" name="ACS Omega">
        <title>Identification of the Neoaspergillic Acid Biosynthesis Gene Cluster by Establishing an In Vitro CRISPR-Ribonucleoprotein Genetic System in Aspergillus melleus.</title>
        <authorList>
            <person name="Yuan B."/>
            <person name="Grau M.F."/>
            <person name="Murata R.M."/>
            <person name="Torok T."/>
            <person name="Venkateswaran K."/>
            <person name="Stajich J.E."/>
            <person name="Wang C.C.C."/>
        </authorList>
    </citation>
    <scope>NUCLEOTIDE SEQUENCE [LARGE SCALE GENOMIC DNA]</scope>
    <source>
        <strain evidence="1 2">IMV 1140</strain>
    </source>
</reference>
<comment type="caution">
    <text evidence="1">The sequence shown here is derived from an EMBL/GenBank/DDBJ whole genome shotgun (WGS) entry which is preliminary data.</text>
</comment>
<name>A0ACC3ANK6_9EURO</name>
<organism evidence="1 2">
    <name type="scientific">Aspergillus melleus</name>
    <dbReference type="NCBI Taxonomy" id="138277"/>
    <lineage>
        <taxon>Eukaryota</taxon>
        <taxon>Fungi</taxon>
        <taxon>Dikarya</taxon>
        <taxon>Ascomycota</taxon>
        <taxon>Pezizomycotina</taxon>
        <taxon>Eurotiomycetes</taxon>
        <taxon>Eurotiomycetidae</taxon>
        <taxon>Eurotiales</taxon>
        <taxon>Aspergillaceae</taxon>
        <taxon>Aspergillus</taxon>
        <taxon>Aspergillus subgen. Circumdati</taxon>
    </lineage>
</organism>
<proteinExistence type="predicted"/>
<accession>A0ACC3ANK6</accession>